<accession>A0A7C8NSC3</accession>
<dbReference type="AlphaFoldDB" id="A0A7C8NSC3"/>
<evidence type="ECO:0000256" key="1">
    <source>
        <dbReference type="SAM" id="MobiDB-lite"/>
    </source>
</evidence>
<reference evidence="2 3" key="1">
    <citation type="submission" date="2019-06" db="EMBL/GenBank/DDBJ databases">
        <authorList>
            <person name="Palmer J.M."/>
        </authorList>
    </citation>
    <scope>NUCLEOTIDE SEQUENCE [LARGE SCALE GENOMIC DNA]</scope>
    <source>
        <strain evidence="2 3">TWF102</strain>
    </source>
</reference>
<evidence type="ECO:0000313" key="2">
    <source>
        <dbReference type="EMBL" id="KAF3101914.1"/>
    </source>
</evidence>
<feature type="compositionally biased region" description="Polar residues" evidence="1">
    <location>
        <begin position="368"/>
        <end position="386"/>
    </location>
</feature>
<feature type="region of interest" description="Disordered" evidence="1">
    <location>
        <begin position="452"/>
        <end position="484"/>
    </location>
</feature>
<feature type="compositionally biased region" description="Polar residues" evidence="1">
    <location>
        <begin position="125"/>
        <end position="134"/>
    </location>
</feature>
<gene>
    <name evidence="2" type="ORF">TWF102_004654</name>
</gene>
<feature type="region of interest" description="Disordered" evidence="1">
    <location>
        <begin position="119"/>
        <end position="140"/>
    </location>
</feature>
<feature type="compositionally biased region" description="Gly residues" evidence="1">
    <location>
        <begin position="452"/>
        <end position="462"/>
    </location>
</feature>
<dbReference type="EMBL" id="WIQW01000022">
    <property type="protein sequence ID" value="KAF3101914.1"/>
    <property type="molecule type" value="Genomic_DNA"/>
</dbReference>
<feature type="region of interest" description="Disordered" evidence="1">
    <location>
        <begin position="337"/>
        <end position="393"/>
    </location>
</feature>
<evidence type="ECO:0000313" key="3">
    <source>
        <dbReference type="Proteomes" id="UP000475325"/>
    </source>
</evidence>
<name>A0A7C8NSC3_ORBOL</name>
<comment type="caution">
    <text evidence="2">The sequence shown here is derived from an EMBL/GenBank/DDBJ whole genome shotgun (WGS) entry which is preliminary data.</text>
</comment>
<dbReference type="Proteomes" id="UP000475325">
    <property type="component" value="Unassembled WGS sequence"/>
</dbReference>
<sequence>MSNWIKIRHLWDPLAWALTAVSMGPCPISLGVYMNISILKNICITIFIFTSYNTAFASPTGTAVLAKRPLNMGNHLPPKSPLSPTDARNNTNKAANTTIQWLPAAPDVKNLTTTNLEVETEERGSSLTQVPQQSEELDSSGADRIDIRGSDRLNTEKLFYKSMWPRITCPSSTSGESEVLARISRVFDGDYNIPSASPNYLDSFKRRWNANRKKTESSPSRLVREAIDICLRCSCSKSWQVGATSIGSYGSRGTTRTGCGPAHARDCNFIYGCYCMIELRTEPTEAIRRMRIYNFNHLQQLALRIPDRIRNSPVNMGVEWRVPNATGPGDIVLPIGAPLPSNGEADPPSLTPPTLGEIFNDPNDPGEGSSTGVTRSSHFGQVNVAPSTEPPFYLSGPTDEDFFWRDNYDNLGAFEGGDGSGLGQALEGGDGSGLGLTDADFFWRDYYDNPGSFGGGDGGGSGFVKREMVSNEEDNISSRKPGYP</sequence>
<protein>
    <submittedName>
        <fullName evidence="2">Uncharacterized protein</fullName>
    </submittedName>
</protein>
<proteinExistence type="predicted"/>
<organism evidence="2 3">
    <name type="scientific">Orbilia oligospora</name>
    <name type="common">Nematode-trapping fungus</name>
    <name type="synonym">Arthrobotrys oligospora</name>
    <dbReference type="NCBI Taxonomy" id="2813651"/>
    <lineage>
        <taxon>Eukaryota</taxon>
        <taxon>Fungi</taxon>
        <taxon>Dikarya</taxon>
        <taxon>Ascomycota</taxon>
        <taxon>Pezizomycotina</taxon>
        <taxon>Orbiliomycetes</taxon>
        <taxon>Orbiliales</taxon>
        <taxon>Orbiliaceae</taxon>
        <taxon>Orbilia</taxon>
    </lineage>
</organism>